<evidence type="ECO:0000313" key="3">
    <source>
        <dbReference type="Proteomes" id="UP001284901"/>
    </source>
</evidence>
<keyword evidence="3" id="KW-1185">Reference proteome</keyword>
<evidence type="ECO:0000259" key="1">
    <source>
        <dbReference type="Pfam" id="PF03432"/>
    </source>
</evidence>
<protein>
    <submittedName>
        <fullName evidence="2">Relaxase/mobilization nuclease domain-containing protein</fullName>
    </submittedName>
</protein>
<feature type="domain" description="MobA/VirD2-like nuclease" evidence="1">
    <location>
        <begin position="49"/>
        <end position="186"/>
    </location>
</feature>
<name>A0ABU5GCC1_9ACTO</name>
<dbReference type="RefSeq" id="WP_320754512.1">
    <property type="nucleotide sequence ID" value="NZ_JAWNFR010000004.1"/>
</dbReference>
<proteinExistence type="predicted"/>
<evidence type="ECO:0000313" key="2">
    <source>
        <dbReference type="EMBL" id="MDY5146458.1"/>
    </source>
</evidence>
<dbReference type="Pfam" id="PF03432">
    <property type="entry name" value="Relaxase"/>
    <property type="match status" value="1"/>
</dbReference>
<reference evidence="2 3" key="1">
    <citation type="submission" date="2023-10" db="EMBL/GenBank/DDBJ databases">
        <title>Whole Genome based description of the genera Actinobaculum and Actinotignum reveals a complex phylogenetic relationship within the species included in the genus Actinotignum.</title>
        <authorList>
            <person name="Jensen C.S."/>
            <person name="Dargis R."/>
            <person name="Kemp M."/>
            <person name="Christensen J.J."/>
        </authorList>
    </citation>
    <scope>NUCLEOTIDE SEQUENCE [LARGE SCALE GENOMIC DNA]</scope>
    <source>
        <strain evidence="2 3">SLA_B089</strain>
    </source>
</reference>
<sequence length="496" mass="55428">MWRLLSRLRQPENSWNKAGLSSKDSPLEAAVAVTKLTQIKTTLGKAVDYVCQAYKTNGHLLVSSNAGLSWVPEDITKGFMATHAEASFHKSVGRPGSVLAHHLIQSFKPGEADANEAHDIGMELIHELLGDAHDYVVATHVDKDHIHNHILFNPVNRDTWKRWRCPKTRVYDIRELSDKLCRQHGLSVIKNRRGHGRDNNIGDLYAQARGDSRKDDLRRLIDAAISETATWEGFQTELVARGIKMETKGQHILFTLPGTKRSIRGAKLGAPYTPAALRARLGRTQVFEYVAQKHLIEMREDGTIEVLLPGTRGSLALVLPASAISDSGGAYRLYIDAGAELTIINTKDFSFHTQITPRQLYTFFTLPVNAPPALITGKIPRGKTPAQRAYFAAIDNQCEKLRARADVVNLTARAVHMGTSELTAYRDELRLERDNLVEKNASLVIERQATLDEGKSSEVIDRKIDRTTTRITTLETALKRIDQRTQTRIQGKDITK</sequence>
<dbReference type="InterPro" id="IPR005094">
    <property type="entry name" value="Endonuclease_MobA/VirD2"/>
</dbReference>
<accession>A0ABU5GCC1</accession>
<organism evidence="2 3">
    <name type="scientific">Actinotignum timonense</name>
    <dbReference type="NCBI Taxonomy" id="1870995"/>
    <lineage>
        <taxon>Bacteria</taxon>
        <taxon>Bacillati</taxon>
        <taxon>Actinomycetota</taxon>
        <taxon>Actinomycetes</taxon>
        <taxon>Actinomycetales</taxon>
        <taxon>Actinomycetaceae</taxon>
        <taxon>Actinotignum</taxon>
    </lineage>
</organism>
<gene>
    <name evidence="2" type="ORF">R6P33_05395</name>
</gene>
<dbReference type="EMBL" id="JAWNFY010000012">
    <property type="protein sequence ID" value="MDY5146458.1"/>
    <property type="molecule type" value="Genomic_DNA"/>
</dbReference>
<comment type="caution">
    <text evidence="2">The sequence shown here is derived from an EMBL/GenBank/DDBJ whole genome shotgun (WGS) entry which is preliminary data.</text>
</comment>
<dbReference type="Proteomes" id="UP001284901">
    <property type="component" value="Unassembled WGS sequence"/>
</dbReference>